<name>Q4RAT5_TETNG</name>
<comment type="caution">
    <text evidence="2">The sequence shown here is derived from an EMBL/GenBank/DDBJ whole genome shotgun (WGS) entry which is preliminary data.</text>
</comment>
<protein>
    <submittedName>
        <fullName evidence="2">(spotted green pufferfish) hypothetical protein</fullName>
    </submittedName>
</protein>
<proteinExistence type="predicted"/>
<gene>
    <name evidence="2" type="ORF">GSTENG00036857001</name>
</gene>
<dbReference type="AlphaFoldDB" id="Q4RAT5"/>
<accession>Q4RAT5</accession>
<dbReference type="KEGG" id="tng:GSTEN00036857G001"/>
<evidence type="ECO:0000313" key="2">
    <source>
        <dbReference type="EMBL" id="CAG14498.1"/>
    </source>
</evidence>
<feature type="region of interest" description="Disordered" evidence="1">
    <location>
        <begin position="21"/>
        <end position="81"/>
    </location>
</feature>
<reference evidence="2" key="1">
    <citation type="journal article" date="2004" name="Nature">
        <title>Genome duplication in the teleost fish Tetraodon nigroviridis reveals the early vertebrate proto-karyotype.</title>
        <authorList>
            <person name="Jaillon O."/>
            <person name="Aury J.-M."/>
            <person name="Brunet F."/>
            <person name="Petit J.-L."/>
            <person name="Stange-Thomann N."/>
            <person name="Mauceli E."/>
            <person name="Bouneau L."/>
            <person name="Fischer C."/>
            <person name="Ozouf-Costaz C."/>
            <person name="Bernot A."/>
            <person name="Nicaud S."/>
            <person name="Jaffe D."/>
            <person name="Fisher S."/>
            <person name="Lutfalla G."/>
            <person name="Dossat C."/>
            <person name="Segurens B."/>
            <person name="Dasilva C."/>
            <person name="Salanoubat M."/>
            <person name="Levy M."/>
            <person name="Boudet N."/>
            <person name="Castellano S."/>
            <person name="Anthouard V."/>
            <person name="Jubin C."/>
            <person name="Castelli V."/>
            <person name="Katinka M."/>
            <person name="Vacherie B."/>
            <person name="Biemont C."/>
            <person name="Skalli Z."/>
            <person name="Cattolico L."/>
            <person name="Poulain J."/>
            <person name="De Berardinis V."/>
            <person name="Cruaud C."/>
            <person name="Duprat S."/>
            <person name="Brottier P."/>
            <person name="Coutanceau J.-P."/>
            <person name="Gouzy J."/>
            <person name="Parra G."/>
            <person name="Lardier G."/>
            <person name="Chapple C."/>
            <person name="McKernan K.J."/>
            <person name="McEwan P."/>
            <person name="Bosak S."/>
            <person name="Kellis M."/>
            <person name="Volff J.-N."/>
            <person name="Guigo R."/>
            <person name="Zody M.C."/>
            <person name="Mesirov J."/>
            <person name="Lindblad-Toh K."/>
            <person name="Birren B."/>
            <person name="Nusbaum C."/>
            <person name="Kahn D."/>
            <person name="Robinson-Rechavi M."/>
            <person name="Laudet V."/>
            <person name="Schachter V."/>
            <person name="Quetier F."/>
            <person name="Saurin W."/>
            <person name="Scarpelli C."/>
            <person name="Wincker P."/>
            <person name="Lander E.S."/>
            <person name="Weissenbach J."/>
            <person name="Roest Crollius H."/>
        </authorList>
    </citation>
    <scope>NUCLEOTIDE SEQUENCE [LARGE SCALE GENOMIC DNA]</scope>
</reference>
<evidence type="ECO:0000256" key="1">
    <source>
        <dbReference type="SAM" id="MobiDB-lite"/>
    </source>
</evidence>
<dbReference type="EMBL" id="CAAE01022943">
    <property type="protein sequence ID" value="CAG14498.1"/>
    <property type="molecule type" value="Genomic_DNA"/>
</dbReference>
<sequence length="125" mass="12680">MSLKQIPDRYLPFLSVLEGITGMGGHKSKPKDVGQRASLDGNLSSGGGAGGHHHSSNQQSLTPNRSPTVDGGFGGGGGQPMANNAELALFGGVDSNSLTSPNRITLSGGRGSSGVKAGRLWRALL</sequence>
<reference evidence="2" key="2">
    <citation type="submission" date="2004-02" db="EMBL/GenBank/DDBJ databases">
        <authorList>
            <consortium name="Genoscope"/>
            <consortium name="Whitehead Institute Centre for Genome Research"/>
        </authorList>
    </citation>
    <scope>NUCLEOTIDE SEQUENCE</scope>
</reference>
<organism evidence="2">
    <name type="scientific">Tetraodon nigroviridis</name>
    <name type="common">Spotted green pufferfish</name>
    <name type="synonym">Chelonodon nigroviridis</name>
    <dbReference type="NCBI Taxonomy" id="99883"/>
    <lineage>
        <taxon>Eukaryota</taxon>
        <taxon>Metazoa</taxon>
        <taxon>Chordata</taxon>
        <taxon>Craniata</taxon>
        <taxon>Vertebrata</taxon>
        <taxon>Euteleostomi</taxon>
        <taxon>Actinopterygii</taxon>
        <taxon>Neopterygii</taxon>
        <taxon>Teleostei</taxon>
        <taxon>Neoteleostei</taxon>
        <taxon>Acanthomorphata</taxon>
        <taxon>Eupercaria</taxon>
        <taxon>Tetraodontiformes</taxon>
        <taxon>Tetradontoidea</taxon>
        <taxon>Tetraodontidae</taxon>
        <taxon>Tetraodon</taxon>
    </lineage>
</organism>